<dbReference type="InterPro" id="IPR017972">
    <property type="entry name" value="Cyt_P450_CS"/>
</dbReference>
<keyword evidence="4 7" id="KW-0560">Oxidoreductase</keyword>
<evidence type="ECO:0000256" key="2">
    <source>
        <dbReference type="ARBA" id="ARBA00022617"/>
    </source>
</evidence>
<keyword evidence="9" id="KW-1185">Reference proteome</keyword>
<accession>A0ABM8W495</accession>
<keyword evidence="6 7" id="KW-0503">Monooxygenase</keyword>
<dbReference type="Proteomes" id="UP000789901">
    <property type="component" value="Unassembled WGS sequence"/>
</dbReference>
<protein>
    <submittedName>
        <fullName evidence="8">1158_t:CDS:1</fullName>
    </submittedName>
</protein>
<dbReference type="SUPFAM" id="SSF48264">
    <property type="entry name" value="Cytochrome P450"/>
    <property type="match status" value="1"/>
</dbReference>
<evidence type="ECO:0000256" key="3">
    <source>
        <dbReference type="ARBA" id="ARBA00022723"/>
    </source>
</evidence>
<keyword evidence="5 7" id="KW-0408">Iron</keyword>
<evidence type="ECO:0000256" key="6">
    <source>
        <dbReference type="ARBA" id="ARBA00023033"/>
    </source>
</evidence>
<gene>
    <name evidence="8" type="ORF">GMARGA_LOCUS3159</name>
</gene>
<dbReference type="PROSITE" id="PS00086">
    <property type="entry name" value="CYTOCHROME_P450"/>
    <property type="match status" value="1"/>
</dbReference>
<dbReference type="Gene3D" id="1.10.630.10">
    <property type="entry name" value="Cytochrome P450"/>
    <property type="match status" value="1"/>
</dbReference>
<dbReference type="PRINTS" id="PR00463">
    <property type="entry name" value="EP450I"/>
</dbReference>
<dbReference type="InterPro" id="IPR050196">
    <property type="entry name" value="Cytochrome_P450_Monoox"/>
</dbReference>
<dbReference type="InterPro" id="IPR001128">
    <property type="entry name" value="Cyt_P450"/>
</dbReference>
<reference evidence="8 9" key="1">
    <citation type="submission" date="2021-06" db="EMBL/GenBank/DDBJ databases">
        <authorList>
            <person name="Kallberg Y."/>
            <person name="Tangrot J."/>
            <person name="Rosling A."/>
        </authorList>
    </citation>
    <scope>NUCLEOTIDE SEQUENCE [LARGE SCALE GENOMIC DNA]</scope>
    <source>
        <strain evidence="8 9">120-4 pot B 10/14</strain>
    </source>
</reference>
<dbReference type="PANTHER" id="PTHR24291">
    <property type="entry name" value="CYTOCHROME P450 FAMILY 4"/>
    <property type="match status" value="1"/>
</dbReference>
<evidence type="ECO:0000256" key="7">
    <source>
        <dbReference type="RuleBase" id="RU000461"/>
    </source>
</evidence>
<dbReference type="PANTHER" id="PTHR24291:SF50">
    <property type="entry name" value="BIFUNCTIONAL ALBAFLAVENONE MONOOXYGENASE_TERPENE SYNTHASE"/>
    <property type="match status" value="1"/>
</dbReference>
<name>A0ABM8W495_GIGMA</name>
<keyword evidence="2 7" id="KW-0349">Heme</keyword>
<proteinExistence type="inferred from homology"/>
<keyword evidence="3 7" id="KW-0479">Metal-binding</keyword>
<sequence>MNPLTWYNKNKEKAGAIWEFYIGSQRNIVINHVKHAKKLCKPHKNFFKRQPFPTFKRIGLNNGMIFNNDYDSWHRRRRLVIRALMATKFLRGLVLCVQNQFKASEERWKSKIKDGIEFEFSEWMRYFATDIQTLQTTKQRSYCVALFDTNNKLVQSEEIKKSLKFITAAKNFFSSLGFFIFIPQFLMDYVPGFSHYRERCERNIKYLNDVVNNIVNKRKKELEEGAELDSDLLDHLLIAHTLKDPDSKNNDNVEPITTKEVIFITWDILLGGTDSTGNAFSFLLYHIAKNPNVLVKIRKEIDEVFGPDPNVEFTLEKLDKCHYIEASVKESLRIILLAPYNAKISDGIENIAGYNWQSGTSFWIDHQTLCNNPDYWNDVETFNPDRFLSINHGGSSELSEFQKISFTPFGFGLRTCPGRLVAMNIMKSLVVLFYRKYNIELKNEKLNYRYSASNLVYDLKVKISLRDVSSL</sequence>
<evidence type="ECO:0000313" key="8">
    <source>
        <dbReference type="EMBL" id="CAG8521116.1"/>
    </source>
</evidence>
<dbReference type="InterPro" id="IPR036396">
    <property type="entry name" value="Cyt_P450_sf"/>
</dbReference>
<comment type="similarity">
    <text evidence="1 7">Belongs to the cytochrome P450 family.</text>
</comment>
<evidence type="ECO:0000313" key="9">
    <source>
        <dbReference type="Proteomes" id="UP000789901"/>
    </source>
</evidence>
<dbReference type="Pfam" id="PF00067">
    <property type="entry name" value="p450"/>
    <property type="match status" value="1"/>
</dbReference>
<evidence type="ECO:0000256" key="1">
    <source>
        <dbReference type="ARBA" id="ARBA00010617"/>
    </source>
</evidence>
<dbReference type="InterPro" id="IPR002401">
    <property type="entry name" value="Cyt_P450_E_grp-I"/>
</dbReference>
<evidence type="ECO:0000256" key="4">
    <source>
        <dbReference type="ARBA" id="ARBA00023002"/>
    </source>
</evidence>
<evidence type="ECO:0000256" key="5">
    <source>
        <dbReference type="ARBA" id="ARBA00023004"/>
    </source>
</evidence>
<dbReference type="EMBL" id="CAJVQB010001107">
    <property type="protein sequence ID" value="CAG8521116.1"/>
    <property type="molecule type" value="Genomic_DNA"/>
</dbReference>
<dbReference type="PRINTS" id="PR00385">
    <property type="entry name" value="P450"/>
</dbReference>
<organism evidence="8 9">
    <name type="scientific">Gigaspora margarita</name>
    <dbReference type="NCBI Taxonomy" id="4874"/>
    <lineage>
        <taxon>Eukaryota</taxon>
        <taxon>Fungi</taxon>
        <taxon>Fungi incertae sedis</taxon>
        <taxon>Mucoromycota</taxon>
        <taxon>Glomeromycotina</taxon>
        <taxon>Glomeromycetes</taxon>
        <taxon>Diversisporales</taxon>
        <taxon>Gigasporaceae</taxon>
        <taxon>Gigaspora</taxon>
    </lineage>
</organism>
<comment type="caution">
    <text evidence="8">The sequence shown here is derived from an EMBL/GenBank/DDBJ whole genome shotgun (WGS) entry which is preliminary data.</text>
</comment>